<evidence type="ECO:0000313" key="7">
    <source>
        <dbReference type="Ensembl" id="ENSGACP00000033723.1"/>
    </source>
</evidence>
<evidence type="ECO:0000256" key="2">
    <source>
        <dbReference type="ARBA" id="ARBA00022729"/>
    </source>
</evidence>
<dbReference type="GO" id="GO:0016020">
    <property type="term" value="C:membrane"/>
    <property type="evidence" value="ECO:0007669"/>
    <property type="project" value="UniProtKB-SubCell"/>
</dbReference>
<dbReference type="InterPro" id="IPR036179">
    <property type="entry name" value="Ig-like_dom_sf"/>
</dbReference>
<keyword evidence="3 5" id="KW-0472">Membrane</keyword>
<proteinExistence type="predicted"/>
<feature type="domain" description="Immunoglobulin" evidence="6">
    <location>
        <begin position="15"/>
        <end position="110"/>
    </location>
</feature>
<accession>A0AAQ4P549</accession>
<name>A0AAQ4P549_GASAC</name>
<keyword evidence="4" id="KW-0325">Glycoprotein</keyword>
<dbReference type="Ensembl" id="ENSGACT00000048796.1">
    <property type="protein sequence ID" value="ENSGACP00000033723.1"/>
    <property type="gene ID" value="ENSGACG00000035083.1"/>
</dbReference>
<reference evidence="7 8" key="1">
    <citation type="journal article" date="2021" name="G3 (Bethesda)">
        <title>Improved contiguity of the threespine stickleback genome using long-read sequencing.</title>
        <authorList>
            <person name="Nath S."/>
            <person name="Shaw D.E."/>
            <person name="White M.A."/>
        </authorList>
    </citation>
    <scope>NUCLEOTIDE SEQUENCE [LARGE SCALE GENOMIC DNA]</scope>
    <source>
        <strain evidence="7 8">Lake Benthic</strain>
    </source>
</reference>
<dbReference type="GeneTree" id="ENSGT00940000177810"/>
<protein>
    <recommendedName>
        <fullName evidence="6">Immunoglobulin domain-containing protein</fullName>
    </recommendedName>
</protein>
<dbReference type="Gene3D" id="2.60.40.10">
    <property type="entry name" value="Immunoglobulins"/>
    <property type="match status" value="1"/>
</dbReference>
<sequence length="160" mass="16841">MSPPGLIKGAGVLPDGPLNAAVGETVMFNPTLTSSETLFYVSWIFGDNIIIQYNTYGPNNTDPEYEGRIFISNGSLELRNVTSNDSGQYSVIIVRDGGKIAVGVTELDVNGENRLSDLFFFSLKDGSAGLSVGAISGIVILCLAASSAGAGGGYYIYKKK</sequence>
<dbReference type="InterPro" id="IPR013783">
    <property type="entry name" value="Ig-like_fold"/>
</dbReference>
<keyword evidence="8" id="KW-1185">Reference proteome</keyword>
<organism evidence="7 8">
    <name type="scientific">Gasterosteus aculeatus aculeatus</name>
    <name type="common">three-spined stickleback</name>
    <dbReference type="NCBI Taxonomy" id="481459"/>
    <lineage>
        <taxon>Eukaryota</taxon>
        <taxon>Metazoa</taxon>
        <taxon>Chordata</taxon>
        <taxon>Craniata</taxon>
        <taxon>Vertebrata</taxon>
        <taxon>Euteleostomi</taxon>
        <taxon>Actinopterygii</taxon>
        <taxon>Neopterygii</taxon>
        <taxon>Teleostei</taxon>
        <taxon>Neoteleostei</taxon>
        <taxon>Acanthomorphata</taxon>
        <taxon>Eupercaria</taxon>
        <taxon>Perciformes</taxon>
        <taxon>Cottioidei</taxon>
        <taxon>Gasterosteales</taxon>
        <taxon>Gasterosteidae</taxon>
        <taxon>Gasterosteus</taxon>
    </lineage>
</organism>
<dbReference type="AlphaFoldDB" id="A0AAQ4P549"/>
<evidence type="ECO:0000256" key="1">
    <source>
        <dbReference type="ARBA" id="ARBA00004370"/>
    </source>
</evidence>
<dbReference type="SUPFAM" id="SSF48726">
    <property type="entry name" value="Immunoglobulin"/>
    <property type="match status" value="1"/>
</dbReference>
<evidence type="ECO:0000256" key="5">
    <source>
        <dbReference type="SAM" id="Phobius"/>
    </source>
</evidence>
<dbReference type="PANTHER" id="PTHR12080">
    <property type="entry name" value="SIGNALING LYMPHOCYTIC ACTIVATION MOLECULE"/>
    <property type="match status" value="1"/>
</dbReference>
<keyword evidence="5" id="KW-0812">Transmembrane</keyword>
<evidence type="ECO:0000256" key="4">
    <source>
        <dbReference type="ARBA" id="ARBA00023180"/>
    </source>
</evidence>
<dbReference type="InterPro" id="IPR003599">
    <property type="entry name" value="Ig_sub"/>
</dbReference>
<dbReference type="SMART" id="SM00409">
    <property type="entry name" value="IG"/>
    <property type="match status" value="1"/>
</dbReference>
<dbReference type="InterPro" id="IPR015631">
    <property type="entry name" value="CD2/SLAM_rcpt"/>
</dbReference>
<dbReference type="Proteomes" id="UP000007635">
    <property type="component" value="Chromosome XX"/>
</dbReference>
<dbReference type="PANTHER" id="PTHR12080:SF48">
    <property type="entry name" value="IMMUNOGLOBULIN SUBTYPE DOMAIN-CONTAINING PROTEIN"/>
    <property type="match status" value="1"/>
</dbReference>
<comment type="subcellular location">
    <subcellularLocation>
        <location evidence="1">Membrane</location>
    </subcellularLocation>
</comment>
<evidence type="ECO:0000313" key="8">
    <source>
        <dbReference type="Proteomes" id="UP000007635"/>
    </source>
</evidence>
<dbReference type="Pfam" id="PF07686">
    <property type="entry name" value="V-set"/>
    <property type="match status" value="1"/>
</dbReference>
<keyword evidence="5" id="KW-1133">Transmembrane helix</keyword>
<keyword evidence="2" id="KW-0732">Signal</keyword>
<evidence type="ECO:0000256" key="3">
    <source>
        <dbReference type="ARBA" id="ARBA00023136"/>
    </source>
</evidence>
<reference evidence="7" key="3">
    <citation type="submission" date="2025-09" db="UniProtKB">
        <authorList>
            <consortium name="Ensembl"/>
        </authorList>
    </citation>
    <scope>IDENTIFICATION</scope>
</reference>
<feature type="transmembrane region" description="Helical" evidence="5">
    <location>
        <begin position="128"/>
        <end position="157"/>
    </location>
</feature>
<evidence type="ECO:0000259" key="6">
    <source>
        <dbReference type="SMART" id="SM00409"/>
    </source>
</evidence>
<dbReference type="InterPro" id="IPR013106">
    <property type="entry name" value="Ig_V-set"/>
</dbReference>
<reference evidence="7" key="2">
    <citation type="submission" date="2025-08" db="UniProtKB">
        <authorList>
            <consortium name="Ensembl"/>
        </authorList>
    </citation>
    <scope>IDENTIFICATION</scope>
</reference>